<sequence>MFSWLEYNGQLSNSSILLKKKAIFTLSLTEKQSSTAHKLHVHPSTVSRIKSRVLSQ</sequence>
<dbReference type="OrthoDB" id="2963563at2759"/>
<dbReference type="AlphaFoldDB" id="A0A6A4GTS5"/>
<name>A0A6A4GTS5_9AGAR</name>
<dbReference type="EMBL" id="ML769737">
    <property type="protein sequence ID" value="KAE9388567.1"/>
    <property type="molecule type" value="Genomic_DNA"/>
</dbReference>
<proteinExistence type="predicted"/>
<organism evidence="1 2">
    <name type="scientific">Gymnopus androsaceus JB14</name>
    <dbReference type="NCBI Taxonomy" id="1447944"/>
    <lineage>
        <taxon>Eukaryota</taxon>
        <taxon>Fungi</taxon>
        <taxon>Dikarya</taxon>
        <taxon>Basidiomycota</taxon>
        <taxon>Agaricomycotina</taxon>
        <taxon>Agaricomycetes</taxon>
        <taxon>Agaricomycetidae</taxon>
        <taxon>Agaricales</taxon>
        <taxon>Marasmiineae</taxon>
        <taxon>Omphalotaceae</taxon>
        <taxon>Gymnopus</taxon>
    </lineage>
</organism>
<dbReference type="Proteomes" id="UP000799118">
    <property type="component" value="Unassembled WGS sequence"/>
</dbReference>
<accession>A0A6A4GTS5</accession>
<reference evidence="1" key="1">
    <citation type="journal article" date="2019" name="Environ. Microbiol.">
        <title>Fungal ecological strategies reflected in gene transcription - a case study of two litter decomposers.</title>
        <authorList>
            <person name="Barbi F."/>
            <person name="Kohler A."/>
            <person name="Barry K."/>
            <person name="Baskaran P."/>
            <person name="Daum C."/>
            <person name="Fauchery L."/>
            <person name="Ihrmark K."/>
            <person name="Kuo A."/>
            <person name="LaButti K."/>
            <person name="Lipzen A."/>
            <person name="Morin E."/>
            <person name="Grigoriev I.V."/>
            <person name="Henrissat B."/>
            <person name="Lindahl B."/>
            <person name="Martin F."/>
        </authorList>
    </citation>
    <scope>NUCLEOTIDE SEQUENCE</scope>
    <source>
        <strain evidence="1">JB14</strain>
    </source>
</reference>
<evidence type="ECO:0000313" key="1">
    <source>
        <dbReference type="EMBL" id="KAE9388567.1"/>
    </source>
</evidence>
<keyword evidence="2" id="KW-1185">Reference proteome</keyword>
<protein>
    <submittedName>
        <fullName evidence="1">Uncharacterized protein</fullName>
    </submittedName>
</protein>
<evidence type="ECO:0000313" key="2">
    <source>
        <dbReference type="Proteomes" id="UP000799118"/>
    </source>
</evidence>
<gene>
    <name evidence="1" type="ORF">BT96DRAFT_430440</name>
</gene>